<dbReference type="EMBL" id="JAFBCL010000001">
    <property type="protein sequence ID" value="MBM7809842.1"/>
    <property type="molecule type" value="Genomic_DNA"/>
</dbReference>
<reference evidence="2 3" key="1">
    <citation type="submission" date="2021-01" db="EMBL/GenBank/DDBJ databases">
        <title>Sequencing the genomes of 1000 actinobacteria strains.</title>
        <authorList>
            <person name="Klenk H.-P."/>
        </authorList>
    </citation>
    <scope>NUCLEOTIDE SEQUENCE [LARGE SCALE GENOMIC DNA]</scope>
    <source>
        <strain evidence="2 3">DSM 44581</strain>
    </source>
</reference>
<keyword evidence="3" id="KW-1185">Reference proteome</keyword>
<dbReference type="Gene3D" id="1.20.120.520">
    <property type="entry name" value="nmb1532 protein domain like"/>
    <property type="match status" value="1"/>
</dbReference>
<dbReference type="PANTHER" id="PTHR35585">
    <property type="entry name" value="HHE DOMAIN PROTEIN (AFU_ORTHOLOGUE AFUA_4G00730)"/>
    <property type="match status" value="1"/>
</dbReference>
<dbReference type="InterPro" id="IPR012312">
    <property type="entry name" value="Hemerythrin-like"/>
</dbReference>
<comment type="caution">
    <text evidence="2">The sequence shown here is derived from an EMBL/GenBank/DDBJ whole genome shotgun (WGS) entry which is preliminary data.</text>
</comment>
<dbReference type="PANTHER" id="PTHR35585:SF1">
    <property type="entry name" value="HHE DOMAIN PROTEIN (AFU_ORTHOLOGUE AFUA_4G00730)"/>
    <property type="match status" value="1"/>
</dbReference>
<accession>A0ABS2S0T5</accession>
<dbReference type="RefSeq" id="WP_204840906.1">
    <property type="nucleotide sequence ID" value="NZ_JAFBCL010000001.1"/>
</dbReference>
<name>A0ABS2S0T5_9PSEU</name>
<dbReference type="Pfam" id="PF01814">
    <property type="entry name" value="Hemerythrin"/>
    <property type="match status" value="1"/>
</dbReference>
<proteinExistence type="predicted"/>
<evidence type="ECO:0000313" key="2">
    <source>
        <dbReference type="EMBL" id="MBM7809842.1"/>
    </source>
</evidence>
<protein>
    <submittedName>
        <fullName evidence="2">Hemerythrin superfamily protein</fullName>
    </submittedName>
</protein>
<sequence>MAVEREHDTDLIRVITADHREVEQVFRELESGQGTPEHRRALADHVITQLVRHSVAEEQFLYPAARKVLPNGDELADHEIEEHAEAERVMKELEGLEPTDPRFDELLGELMRDIRHHIADEEEDLLPELATRCSAEDLQELGRKVIAAKKVAPTRPHPAAPDRPPANLLLNPGTGLIDRLRDALSGRNR</sequence>
<evidence type="ECO:0000259" key="1">
    <source>
        <dbReference type="Pfam" id="PF01814"/>
    </source>
</evidence>
<dbReference type="Proteomes" id="UP001195724">
    <property type="component" value="Unassembled WGS sequence"/>
</dbReference>
<feature type="domain" description="Hemerythrin-like" evidence="1">
    <location>
        <begin position="11"/>
        <end position="129"/>
    </location>
</feature>
<evidence type="ECO:0000313" key="3">
    <source>
        <dbReference type="Proteomes" id="UP001195724"/>
    </source>
</evidence>
<gene>
    <name evidence="2" type="ORF">JOE68_000707</name>
</gene>
<organism evidence="2 3">
    <name type="scientific">Saccharothrix algeriensis</name>
    <dbReference type="NCBI Taxonomy" id="173560"/>
    <lineage>
        <taxon>Bacteria</taxon>
        <taxon>Bacillati</taxon>
        <taxon>Actinomycetota</taxon>
        <taxon>Actinomycetes</taxon>
        <taxon>Pseudonocardiales</taxon>
        <taxon>Pseudonocardiaceae</taxon>
        <taxon>Saccharothrix</taxon>
    </lineage>
</organism>